<dbReference type="GO" id="GO:0010181">
    <property type="term" value="F:FMN binding"/>
    <property type="evidence" value="ECO:0007669"/>
    <property type="project" value="InterPro"/>
</dbReference>
<dbReference type="RefSeq" id="WP_092075340.1">
    <property type="nucleotide sequence ID" value="NZ_FNAQ01000001.1"/>
</dbReference>
<dbReference type="Pfam" id="PF03116">
    <property type="entry name" value="NQR2_RnfD_RnfE"/>
    <property type="match status" value="1"/>
</dbReference>
<evidence type="ECO:0000256" key="13">
    <source>
        <dbReference type="ARBA" id="ARBA00023075"/>
    </source>
</evidence>
<dbReference type="EMBL" id="FNAQ01000001">
    <property type="protein sequence ID" value="SDD74869.1"/>
    <property type="molecule type" value="Genomic_DNA"/>
</dbReference>
<keyword evidence="4" id="KW-0597">Phosphoprotein</keyword>
<keyword evidence="3" id="KW-0997">Cell inner membrane</keyword>
<dbReference type="NCBIfam" id="TIGR01937">
    <property type="entry name" value="nqrB"/>
    <property type="match status" value="1"/>
</dbReference>
<feature type="transmembrane region" description="Helical" evidence="16">
    <location>
        <begin position="108"/>
        <end position="130"/>
    </location>
</feature>
<evidence type="ECO:0000256" key="1">
    <source>
        <dbReference type="ARBA" id="ARBA00022448"/>
    </source>
</evidence>
<keyword evidence="2" id="KW-1003">Cell membrane</keyword>
<keyword evidence="10" id="KW-0520">NAD</keyword>
<dbReference type="GO" id="GO:0005886">
    <property type="term" value="C:plasma membrane"/>
    <property type="evidence" value="ECO:0007669"/>
    <property type="project" value="TreeGrafter"/>
</dbReference>
<keyword evidence="14 16" id="KW-0472">Membrane</keyword>
<feature type="transmembrane region" description="Helical" evidence="16">
    <location>
        <begin position="328"/>
        <end position="346"/>
    </location>
</feature>
<accession>A0A1G6X9J0</accession>
<keyword evidence="11" id="KW-0915">Sodium</keyword>
<evidence type="ECO:0000256" key="3">
    <source>
        <dbReference type="ARBA" id="ARBA00022519"/>
    </source>
</evidence>
<feature type="transmembrane region" description="Helical" evidence="16">
    <location>
        <begin position="299"/>
        <end position="316"/>
    </location>
</feature>
<dbReference type="GO" id="GO:0022904">
    <property type="term" value="P:respiratory electron transport chain"/>
    <property type="evidence" value="ECO:0007669"/>
    <property type="project" value="InterPro"/>
</dbReference>
<keyword evidence="8" id="KW-1278">Translocase</keyword>
<protein>
    <submittedName>
        <fullName evidence="17">Na+-transporting NADH:ubiquinone oxidoreductase subunit B</fullName>
    </submittedName>
</protein>
<evidence type="ECO:0000313" key="18">
    <source>
        <dbReference type="Proteomes" id="UP000243205"/>
    </source>
</evidence>
<keyword evidence="6" id="KW-0288">FMN</keyword>
<dbReference type="GO" id="GO:0055085">
    <property type="term" value="P:transmembrane transport"/>
    <property type="evidence" value="ECO:0007669"/>
    <property type="project" value="InterPro"/>
</dbReference>
<feature type="transmembrane region" description="Helical" evidence="16">
    <location>
        <begin position="254"/>
        <end position="279"/>
    </location>
</feature>
<evidence type="ECO:0000256" key="10">
    <source>
        <dbReference type="ARBA" id="ARBA00023027"/>
    </source>
</evidence>
<sequence>MKLLEDLKPDFDKGGKWEKYAAVYDAIDTTLYSPASVTSGPVHVRDSINHKRVMSILMLALLPCIMMAMWNSGYQINLTLAQMAGGAAQPGLSNHTSLVANLLKGAGLFLPVLLVSLITQAIWVTVFAAMRKKNIDAGFLVTATLIALLMPPTVPLWQVVLATSFGVVIGREIYGGIGMNFLNPALVAWGFMYLAYPSSLTGETAWTAVDGYSGATPLTMALNNGLPALSELGISWKAAFLGTIPGTMGETSALACLIGAAILLVSGIASWRIMASILVGVTAVSSLLCMFNPAALNPAWHLVLGGLAFGLVFLATDHSSAAMTGLGQWIYGFMIGALVVVVRVFNPMMPESAALVILFGNVCAPLIDRLIVNAHIKKRKLRHV</sequence>
<gene>
    <name evidence="17" type="ORF">SAMN05661003_101189</name>
</gene>
<keyword evidence="5" id="KW-0285">Flavoprotein</keyword>
<evidence type="ECO:0000256" key="9">
    <source>
        <dbReference type="ARBA" id="ARBA00022989"/>
    </source>
</evidence>
<keyword evidence="12" id="KW-0406">Ion transport</keyword>
<keyword evidence="7 16" id="KW-0812">Transmembrane</keyword>
<evidence type="ECO:0000256" key="2">
    <source>
        <dbReference type="ARBA" id="ARBA00022475"/>
    </source>
</evidence>
<evidence type="ECO:0000256" key="7">
    <source>
        <dbReference type="ARBA" id="ARBA00022692"/>
    </source>
</evidence>
<dbReference type="STRING" id="57664.SAMN05661003_101189"/>
<evidence type="ECO:0000313" key="17">
    <source>
        <dbReference type="EMBL" id="SDD74869.1"/>
    </source>
</evidence>
<feature type="transmembrane region" description="Helical" evidence="16">
    <location>
        <begin position="53"/>
        <end position="70"/>
    </location>
</feature>
<evidence type="ECO:0000256" key="16">
    <source>
        <dbReference type="SAM" id="Phobius"/>
    </source>
</evidence>
<evidence type="ECO:0000256" key="6">
    <source>
        <dbReference type="ARBA" id="ARBA00022643"/>
    </source>
</evidence>
<evidence type="ECO:0000256" key="5">
    <source>
        <dbReference type="ARBA" id="ARBA00022630"/>
    </source>
</evidence>
<dbReference type="OrthoDB" id="9776359at2"/>
<evidence type="ECO:0000256" key="14">
    <source>
        <dbReference type="ARBA" id="ARBA00023136"/>
    </source>
</evidence>
<name>A0A1G6X9J0_9BACT</name>
<evidence type="ECO:0000256" key="12">
    <source>
        <dbReference type="ARBA" id="ARBA00023065"/>
    </source>
</evidence>
<dbReference type="InterPro" id="IPR004338">
    <property type="entry name" value="NqrB/RnfD"/>
</dbReference>
<organism evidence="17 18">
    <name type="scientific">Desulfuromonas thiophila</name>
    <dbReference type="NCBI Taxonomy" id="57664"/>
    <lineage>
        <taxon>Bacteria</taxon>
        <taxon>Pseudomonadati</taxon>
        <taxon>Thermodesulfobacteriota</taxon>
        <taxon>Desulfuromonadia</taxon>
        <taxon>Desulfuromonadales</taxon>
        <taxon>Desulfuromonadaceae</taxon>
        <taxon>Desulfuromonas</taxon>
    </lineage>
</organism>
<dbReference type="AlphaFoldDB" id="A0A1G6X9J0"/>
<dbReference type="InterPro" id="IPR010966">
    <property type="entry name" value="NqrB"/>
</dbReference>
<feature type="transmembrane region" description="Helical" evidence="16">
    <location>
        <begin position="137"/>
        <end position="157"/>
    </location>
</feature>
<keyword evidence="15" id="KW-0739">Sodium transport</keyword>
<feature type="transmembrane region" description="Helical" evidence="16">
    <location>
        <begin position="177"/>
        <end position="196"/>
    </location>
</feature>
<evidence type="ECO:0000256" key="8">
    <source>
        <dbReference type="ARBA" id="ARBA00022967"/>
    </source>
</evidence>
<evidence type="ECO:0000256" key="11">
    <source>
        <dbReference type="ARBA" id="ARBA00023053"/>
    </source>
</evidence>
<dbReference type="PANTHER" id="PTHR30578:SF1">
    <property type="entry name" value="NA(+)-TRANSLOCATING NADH-QUINONE REDUCTASE SUBUNIT B"/>
    <property type="match status" value="1"/>
</dbReference>
<dbReference type="NCBIfam" id="NF003756">
    <property type="entry name" value="PRK05349.1"/>
    <property type="match status" value="1"/>
</dbReference>
<dbReference type="GO" id="GO:0006814">
    <property type="term" value="P:sodium ion transport"/>
    <property type="evidence" value="ECO:0007669"/>
    <property type="project" value="UniProtKB-KW"/>
</dbReference>
<feature type="transmembrane region" description="Helical" evidence="16">
    <location>
        <begin position="352"/>
        <end position="372"/>
    </location>
</feature>
<keyword evidence="13 17" id="KW-0830">Ubiquinone</keyword>
<proteinExistence type="predicted"/>
<keyword evidence="9 16" id="KW-1133">Transmembrane helix</keyword>
<evidence type="ECO:0000256" key="15">
    <source>
        <dbReference type="ARBA" id="ARBA00023201"/>
    </source>
</evidence>
<keyword evidence="1" id="KW-0813">Transport</keyword>
<keyword evidence="18" id="KW-1185">Reference proteome</keyword>
<evidence type="ECO:0000256" key="4">
    <source>
        <dbReference type="ARBA" id="ARBA00022553"/>
    </source>
</evidence>
<reference evidence="18" key="1">
    <citation type="submission" date="2016-10" db="EMBL/GenBank/DDBJ databases">
        <authorList>
            <person name="Varghese N."/>
            <person name="Submissions S."/>
        </authorList>
    </citation>
    <scope>NUCLEOTIDE SEQUENCE [LARGE SCALE GENOMIC DNA]</scope>
    <source>
        <strain evidence="18">DSM 8987</strain>
    </source>
</reference>
<dbReference type="PANTHER" id="PTHR30578">
    <property type="entry name" value="ELECTRON TRANSPORT COMPLEX PROTEIN RNFD"/>
    <property type="match status" value="1"/>
</dbReference>
<dbReference type="Proteomes" id="UP000243205">
    <property type="component" value="Unassembled WGS sequence"/>
</dbReference>
<dbReference type="GO" id="GO:0016655">
    <property type="term" value="F:oxidoreductase activity, acting on NAD(P)H, quinone or similar compound as acceptor"/>
    <property type="evidence" value="ECO:0007669"/>
    <property type="project" value="InterPro"/>
</dbReference>